<dbReference type="AlphaFoldDB" id="A0A317ZF79"/>
<dbReference type="OrthoDB" id="9803907at2"/>
<dbReference type="GO" id="GO:0005524">
    <property type="term" value="F:ATP binding"/>
    <property type="evidence" value="ECO:0007669"/>
    <property type="project" value="UniProtKB-UniRule"/>
</dbReference>
<dbReference type="InParanoid" id="A0A317ZF79"/>
<evidence type="ECO:0000313" key="5">
    <source>
        <dbReference type="EMBL" id="PXA04224.1"/>
    </source>
</evidence>
<reference evidence="5 6" key="1">
    <citation type="submission" date="2018-05" db="EMBL/GenBank/DDBJ databases">
        <title>Coraliomargarita sinensis sp. nov., isolated from a marine solar saltern.</title>
        <authorList>
            <person name="Zhou L.Y."/>
        </authorList>
    </citation>
    <scope>NUCLEOTIDE SEQUENCE [LARGE SCALE GENOMIC DNA]</scope>
    <source>
        <strain evidence="5 6">WN38</strain>
    </source>
</reference>
<dbReference type="GO" id="GO:0005737">
    <property type="term" value="C:cytoplasm"/>
    <property type="evidence" value="ECO:0007669"/>
    <property type="project" value="TreeGrafter"/>
</dbReference>
<dbReference type="Gene3D" id="3.30.470.20">
    <property type="entry name" value="ATP-grasp fold, B domain"/>
    <property type="match status" value="1"/>
</dbReference>
<dbReference type="Proteomes" id="UP000247099">
    <property type="component" value="Unassembled WGS sequence"/>
</dbReference>
<dbReference type="InterPro" id="IPR011761">
    <property type="entry name" value="ATP-grasp"/>
</dbReference>
<proteinExistence type="predicted"/>
<evidence type="ECO:0000256" key="1">
    <source>
        <dbReference type="ARBA" id="ARBA00022741"/>
    </source>
</evidence>
<feature type="domain" description="ATP-grasp" evidence="4">
    <location>
        <begin position="124"/>
        <end position="304"/>
    </location>
</feature>
<dbReference type="GO" id="GO:0009432">
    <property type="term" value="P:SOS response"/>
    <property type="evidence" value="ECO:0007669"/>
    <property type="project" value="TreeGrafter"/>
</dbReference>
<protein>
    <recommendedName>
        <fullName evidence="4">ATP-grasp domain-containing protein</fullName>
    </recommendedName>
</protein>
<accession>A0A317ZF79</accession>
<evidence type="ECO:0000256" key="3">
    <source>
        <dbReference type="PROSITE-ProRule" id="PRU00409"/>
    </source>
</evidence>
<dbReference type="GO" id="GO:0018169">
    <property type="term" value="F:ribosomal S6-glutamic acid ligase activity"/>
    <property type="evidence" value="ECO:0007669"/>
    <property type="project" value="TreeGrafter"/>
</dbReference>
<evidence type="ECO:0000313" key="6">
    <source>
        <dbReference type="Proteomes" id="UP000247099"/>
    </source>
</evidence>
<dbReference type="GO" id="GO:0046872">
    <property type="term" value="F:metal ion binding"/>
    <property type="evidence" value="ECO:0007669"/>
    <property type="project" value="InterPro"/>
</dbReference>
<dbReference type="PANTHER" id="PTHR21621:SF0">
    <property type="entry name" value="BETA-CITRYLGLUTAMATE SYNTHASE B-RELATED"/>
    <property type="match status" value="1"/>
</dbReference>
<dbReference type="Pfam" id="PF02222">
    <property type="entry name" value="ATP-grasp"/>
    <property type="match status" value="1"/>
</dbReference>
<dbReference type="PROSITE" id="PS50975">
    <property type="entry name" value="ATP_GRASP"/>
    <property type="match status" value="1"/>
</dbReference>
<organism evidence="5 6">
    <name type="scientific">Coraliomargarita sinensis</name>
    <dbReference type="NCBI Taxonomy" id="2174842"/>
    <lineage>
        <taxon>Bacteria</taxon>
        <taxon>Pseudomonadati</taxon>
        <taxon>Verrucomicrobiota</taxon>
        <taxon>Opitutia</taxon>
        <taxon>Puniceicoccales</taxon>
        <taxon>Coraliomargaritaceae</taxon>
        <taxon>Coraliomargarita</taxon>
    </lineage>
</organism>
<name>A0A317ZF79_9BACT</name>
<gene>
    <name evidence="5" type="ORF">DDZ13_06705</name>
</gene>
<dbReference type="SUPFAM" id="SSF56059">
    <property type="entry name" value="Glutathione synthetase ATP-binding domain-like"/>
    <property type="match status" value="1"/>
</dbReference>
<dbReference type="InterPro" id="IPR003135">
    <property type="entry name" value="ATP-grasp_carboxylate-amine"/>
</dbReference>
<keyword evidence="2 3" id="KW-0067">ATP-binding</keyword>
<keyword evidence="1 3" id="KW-0547">Nucleotide-binding</keyword>
<evidence type="ECO:0000259" key="4">
    <source>
        <dbReference type="PROSITE" id="PS50975"/>
    </source>
</evidence>
<sequence length="388" mass="42528">MERTAAKPRILLIYRMYSSSFTAYPWIFSKGDEVRVDVIAHSDHLIHKSAWVASKIKVGKNEDFLDRLNEHLSSVHYDDVLCVDEPARTMLLDSKGSAGIPEAYLPLSKRMLRERVAVDKEAFSNWCHSNSLPVPRSVIANSEEETMTAASEIGFPCVLKGVAGAGGQEVVVVRDELELASACSAMSGKTGWLVQEFIDGPVGTAIFVARKGQLYASCSFLNRHCTSRGIGPVAVCEPFTPKGVDDAISVVSRHVDGLTGFDWMRRKDGSIVLIDPHFGRLVPTGAVAHLAGVDLGDAYLRSLRGDTALESRTSINSSCIWVFPQCLQLILEGSGWAAMRGASPFRSNSRIFFCAPGESRMALSQFLNYLVGWTRVRLGALKQMILSR</sequence>
<evidence type="ECO:0000256" key="2">
    <source>
        <dbReference type="ARBA" id="ARBA00022840"/>
    </source>
</evidence>
<keyword evidence="6" id="KW-1185">Reference proteome</keyword>
<comment type="caution">
    <text evidence="5">The sequence shown here is derived from an EMBL/GenBank/DDBJ whole genome shotgun (WGS) entry which is preliminary data.</text>
</comment>
<dbReference type="RefSeq" id="WP_110130679.1">
    <property type="nucleotide sequence ID" value="NZ_QHJQ01000004.1"/>
</dbReference>
<dbReference type="PANTHER" id="PTHR21621">
    <property type="entry name" value="RIBOSOMAL PROTEIN S6 MODIFICATION PROTEIN"/>
    <property type="match status" value="1"/>
</dbReference>
<dbReference type="EMBL" id="QHJQ01000004">
    <property type="protein sequence ID" value="PXA04224.1"/>
    <property type="molecule type" value="Genomic_DNA"/>
</dbReference>